<dbReference type="EMBL" id="CAQQ02074571">
    <property type="status" value="NOT_ANNOTATED_CDS"/>
    <property type="molecule type" value="Genomic_DNA"/>
</dbReference>
<keyword evidence="3" id="KW-1185">Reference proteome</keyword>
<evidence type="ECO:0000313" key="2">
    <source>
        <dbReference type="EnsemblMetazoa" id="MESCA010687-PA"/>
    </source>
</evidence>
<feature type="compositionally biased region" description="Basic and acidic residues" evidence="1">
    <location>
        <begin position="194"/>
        <end position="205"/>
    </location>
</feature>
<evidence type="ECO:0000256" key="1">
    <source>
        <dbReference type="SAM" id="MobiDB-lite"/>
    </source>
</evidence>
<proteinExistence type="predicted"/>
<name>T1H368_MEGSC</name>
<reference evidence="2" key="2">
    <citation type="submission" date="2015-06" db="UniProtKB">
        <authorList>
            <consortium name="EnsemblMetazoa"/>
        </authorList>
    </citation>
    <scope>IDENTIFICATION</scope>
</reference>
<sequence>MDTKVTLSNIVSSCSKEWKHPSGLELVSKAEIPRKGPALSLREINRMLMQARKTLIRYKHHNPKNMDFRDYCEVSKAWETIDRYELLEEKKHLYKELEVEENPRKYPRAPLKKLELTDRQLDKVVDYYPKTLRIMSLLEHLKRKKHLTDEDYDIRKFGAEWLLPYKQRVLDKDLKKKEEGESTRSSSKSKKYEKKSDKKADEKKSVSSKRSSSPASDKHDKKSKTEKHSTSKNTIAVSSQKPAPKEVNKTLPRKIPDKTTIVSNTNIDWELGLPGKFMSRLVSYLPKK</sequence>
<reference evidence="3" key="1">
    <citation type="submission" date="2013-02" db="EMBL/GenBank/DDBJ databases">
        <authorList>
            <person name="Hughes D."/>
        </authorList>
    </citation>
    <scope>NUCLEOTIDE SEQUENCE</scope>
    <source>
        <strain>Durham</strain>
        <strain evidence="3">NC isolate 2 -- Noor lab</strain>
    </source>
</reference>
<evidence type="ECO:0000313" key="3">
    <source>
        <dbReference type="Proteomes" id="UP000015102"/>
    </source>
</evidence>
<dbReference type="HOGENOM" id="CLU_968295_0_0_1"/>
<accession>T1H368</accession>
<dbReference type="EnsemblMetazoa" id="MESCA010687-RA">
    <property type="protein sequence ID" value="MESCA010687-PA"/>
    <property type="gene ID" value="MESCA010687"/>
</dbReference>
<dbReference type="EMBL" id="CAQQ02074570">
    <property type="status" value="NOT_ANNOTATED_CDS"/>
    <property type="molecule type" value="Genomic_DNA"/>
</dbReference>
<organism evidence="2 3">
    <name type="scientific">Megaselia scalaris</name>
    <name type="common">Humpbacked fly</name>
    <name type="synonym">Phora scalaris</name>
    <dbReference type="NCBI Taxonomy" id="36166"/>
    <lineage>
        <taxon>Eukaryota</taxon>
        <taxon>Metazoa</taxon>
        <taxon>Ecdysozoa</taxon>
        <taxon>Arthropoda</taxon>
        <taxon>Hexapoda</taxon>
        <taxon>Insecta</taxon>
        <taxon>Pterygota</taxon>
        <taxon>Neoptera</taxon>
        <taxon>Endopterygota</taxon>
        <taxon>Diptera</taxon>
        <taxon>Brachycera</taxon>
        <taxon>Muscomorpha</taxon>
        <taxon>Platypezoidea</taxon>
        <taxon>Phoridae</taxon>
        <taxon>Megaseliini</taxon>
        <taxon>Megaselia</taxon>
    </lineage>
</organism>
<protein>
    <submittedName>
        <fullName evidence="2">Uncharacterized protein</fullName>
    </submittedName>
</protein>
<feature type="region of interest" description="Disordered" evidence="1">
    <location>
        <begin position="174"/>
        <end position="255"/>
    </location>
</feature>
<dbReference type="AlphaFoldDB" id="T1H368"/>
<dbReference type="Proteomes" id="UP000015102">
    <property type="component" value="Unassembled WGS sequence"/>
</dbReference>